<dbReference type="OrthoDB" id="2047616at2"/>
<name>A0A9X5BHX7_9FIRM</name>
<dbReference type="AlphaFoldDB" id="A0A9X5BHX7"/>
<dbReference type="EMBL" id="QZDT01000027">
    <property type="protein sequence ID" value="NBJ93932.1"/>
    <property type="molecule type" value="Genomic_DNA"/>
</dbReference>
<keyword evidence="2" id="KW-1185">Reference proteome</keyword>
<organism evidence="1 2">
    <name type="scientific">Parablautia muri</name>
    <dbReference type="NCBI Taxonomy" id="2320879"/>
    <lineage>
        <taxon>Bacteria</taxon>
        <taxon>Bacillati</taxon>
        <taxon>Bacillota</taxon>
        <taxon>Clostridia</taxon>
        <taxon>Lachnospirales</taxon>
        <taxon>Lachnospiraceae</taxon>
        <taxon>Parablautia</taxon>
    </lineage>
</organism>
<proteinExistence type="predicted"/>
<sequence>MGRKGSGFVQGILYDATKIKVCQAFYEICDYAELSREWADGMWMDILSNRQIYKELTYYIEHHTFLDEMKVCGYSLCDLYVWQMNRYNLIKDTGKNSRTCNKEKMAMLAFGTMMNLLKNPEEYRKRLEEGQGTDKL</sequence>
<dbReference type="Proteomes" id="UP001154420">
    <property type="component" value="Unassembled WGS sequence"/>
</dbReference>
<evidence type="ECO:0000313" key="1">
    <source>
        <dbReference type="EMBL" id="NBJ93932.1"/>
    </source>
</evidence>
<dbReference type="RefSeq" id="WP_160560982.1">
    <property type="nucleotide sequence ID" value="NZ_QZDT01000027.1"/>
</dbReference>
<accession>A0A9X5BHX7</accession>
<comment type="caution">
    <text evidence="1">The sequence shown here is derived from an EMBL/GenBank/DDBJ whole genome shotgun (WGS) entry which is preliminary data.</text>
</comment>
<gene>
    <name evidence="1" type="ORF">D5281_15395</name>
</gene>
<evidence type="ECO:0000313" key="2">
    <source>
        <dbReference type="Proteomes" id="UP001154420"/>
    </source>
</evidence>
<protein>
    <submittedName>
        <fullName evidence="1">Uncharacterized protein</fullName>
    </submittedName>
</protein>
<reference evidence="1" key="1">
    <citation type="submission" date="2018-09" db="EMBL/GenBank/DDBJ databases">
        <title>Murine metabolic-syndrome-specific gut microbial biobank.</title>
        <authorList>
            <person name="Liu C."/>
        </authorList>
    </citation>
    <scope>NUCLEOTIDE SEQUENCE</scope>
    <source>
        <strain evidence="1">D42-62</strain>
    </source>
</reference>